<dbReference type="PANTHER" id="PTHR31382:SF1">
    <property type="entry name" value="SODIUM ION_PROTON EXCHANGER (EUROFUNG)"/>
    <property type="match status" value="1"/>
</dbReference>
<keyword evidence="7" id="KW-0915">Sodium</keyword>
<keyword evidence="3" id="KW-0813">Transport</keyword>
<evidence type="ECO:0000256" key="2">
    <source>
        <dbReference type="ARBA" id="ARBA00005248"/>
    </source>
</evidence>
<feature type="transmembrane region" description="Helical" evidence="11">
    <location>
        <begin position="369"/>
        <end position="388"/>
    </location>
</feature>
<keyword evidence="6 11" id="KW-1133">Transmembrane helix</keyword>
<keyword evidence="4" id="KW-0050">Antiport</keyword>
<dbReference type="STRING" id="1182545.A0A072NXE5"/>
<keyword evidence="8" id="KW-0406">Ion transport</keyword>
<reference evidence="13 14" key="1">
    <citation type="submission" date="2013-03" db="EMBL/GenBank/DDBJ databases">
        <title>The Genome Sequence of Exophiala aquamarina CBS 119918.</title>
        <authorList>
            <consortium name="The Broad Institute Genomics Platform"/>
            <person name="Cuomo C."/>
            <person name="de Hoog S."/>
            <person name="Gorbushina A."/>
            <person name="Walker B."/>
            <person name="Young S.K."/>
            <person name="Zeng Q."/>
            <person name="Gargeya S."/>
            <person name="Fitzgerald M."/>
            <person name="Haas B."/>
            <person name="Abouelleil A."/>
            <person name="Allen A.W."/>
            <person name="Alvarado L."/>
            <person name="Arachchi H.M."/>
            <person name="Berlin A.M."/>
            <person name="Chapman S.B."/>
            <person name="Gainer-Dewar J."/>
            <person name="Goldberg J."/>
            <person name="Griggs A."/>
            <person name="Gujja S."/>
            <person name="Hansen M."/>
            <person name="Howarth C."/>
            <person name="Imamovic A."/>
            <person name="Ireland A."/>
            <person name="Larimer J."/>
            <person name="McCowan C."/>
            <person name="Murphy C."/>
            <person name="Pearson M."/>
            <person name="Poon T.W."/>
            <person name="Priest M."/>
            <person name="Roberts A."/>
            <person name="Saif S."/>
            <person name="Shea T."/>
            <person name="Sisk P."/>
            <person name="Sykes S."/>
            <person name="Wortman J."/>
            <person name="Nusbaum C."/>
            <person name="Birren B."/>
        </authorList>
    </citation>
    <scope>NUCLEOTIDE SEQUENCE [LARGE SCALE GENOMIC DNA]</scope>
    <source>
        <strain evidence="13 14">CBS 119918</strain>
    </source>
</reference>
<feature type="transmembrane region" description="Helical" evidence="11">
    <location>
        <begin position="180"/>
        <end position="197"/>
    </location>
</feature>
<evidence type="ECO:0000256" key="5">
    <source>
        <dbReference type="ARBA" id="ARBA00022692"/>
    </source>
</evidence>
<dbReference type="InterPro" id="IPR038770">
    <property type="entry name" value="Na+/solute_symporter_sf"/>
</dbReference>
<dbReference type="GO" id="GO:0005886">
    <property type="term" value="C:plasma membrane"/>
    <property type="evidence" value="ECO:0007669"/>
    <property type="project" value="InterPro"/>
</dbReference>
<dbReference type="Gene3D" id="1.20.1530.20">
    <property type="match status" value="1"/>
</dbReference>
<feature type="domain" description="Cation/H+ exchanger transmembrane" evidence="12">
    <location>
        <begin position="20"/>
        <end position="421"/>
    </location>
</feature>
<feature type="transmembrane region" description="Helical" evidence="11">
    <location>
        <begin position="331"/>
        <end position="348"/>
    </location>
</feature>
<organism evidence="13 14">
    <name type="scientific">Exophiala aquamarina CBS 119918</name>
    <dbReference type="NCBI Taxonomy" id="1182545"/>
    <lineage>
        <taxon>Eukaryota</taxon>
        <taxon>Fungi</taxon>
        <taxon>Dikarya</taxon>
        <taxon>Ascomycota</taxon>
        <taxon>Pezizomycotina</taxon>
        <taxon>Eurotiomycetes</taxon>
        <taxon>Chaetothyriomycetidae</taxon>
        <taxon>Chaetothyriales</taxon>
        <taxon>Herpotrichiellaceae</taxon>
        <taxon>Exophiala</taxon>
    </lineage>
</organism>
<dbReference type="InterPro" id="IPR006153">
    <property type="entry name" value="Cation/H_exchanger_TM"/>
</dbReference>
<evidence type="ECO:0000256" key="11">
    <source>
        <dbReference type="SAM" id="Phobius"/>
    </source>
</evidence>
<evidence type="ECO:0000256" key="9">
    <source>
        <dbReference type="ARBA" id="ARBA00023136"/>
    </source>
</evidence>
<comment type="subcellular location">
    <subcellularLocation>
        <location evidence="1">Membrane</location>
        <topology evidence="1">Multi-pass membrane protein</topology>
    </subcellularLocation>
</comment>
<evidence type="ECO:0000256" key="10">
    <source>
        <dbReference type="ARBA" id="ARBA00023201"/>
    </source>
</evidence>
<dbReference type="GO" id="GO:0120029">
    <property type="term" value="P:proton export across plasma membrane"/>
    <property type="evidence" value="ECO:0007669"/>
    <property type="project" value="InterPro"/>
</dbReference>
<sequence length="438" mass="49041">MPALDLSNFNIVCAVLGGFTAAFGLISFLAKEKFYLSEALISFGAGVLFGPGAGWIRPEEYALDDEGNLELINRNFCRLVLGVQLIIAGIQLPPRYLKTEWKSLAYLLGPGMTLMWLLSSLLIWAFVPDLEFLYALAIGACVTPTDPVLSNSIVKGKFADKHLPKALQNLIIAESGANDGLGYPFLFLPLYLVTYIGKNASGHTAGRAVGMWFYETWCYEVLLSCVYGTVCGWIAKKLLRWAEDRSYVDRESFLVFALALALFILGTDGLVGSDDVLACFAAGNVFTWDDWFRLQTMDDSLQPSIDMILNVTIFIWFGAVCPWHQFAHNDYIPIYRLIPLGILILLIRRPPTIFLLHKRIHQIDEWKQASIVGFFGPIGVGAIFYLAISQEYLRTSVLDQDDNPRQDAVRLRETMTVVIWFLVVCSVVSKYILFALII</sequence>
<dbReference type="VEuPathDB" id="FungiDB:A1O9_11486"/>
<dbReference type="EMBL" id="AMGV01000018">
    <property type="protein sequence ID" value="KEF52246.1"/>
    <property type="molecule type" value="Genomic_DNA"/>
</dbReference>
<dbReference type="PANTHER" id="PTHR31382">
    <property type="entry name" value="NA(+)/H(+) ANTIPORTER"/>
    <property type="match status" value="1"/>
</dbReference>
<dbReference type="Proteomes" id="UP000027920">
    <property type="component" value="Unassembled WGS sequence"/>
</dbReference>
<dbReference type="GO" id="GO:0036376">
    <property type="term" value="P:sodium ion export across plasma membrane"/>
    <property type="evidence" value="ECO:0007669"/>
    <property type="project" value="InterPro"/>
</dbReference>
<evidence type="ECO:0000313" key="13">
    <source>
        <dbReference type="EMBL" id="KEF52246.1"/>
    </source>
</evidence>
<evidence type="ECO:0000313" key="14">
    <source>
        <dbReference type="Proteomes" id="UP000027920"/>
    </source>
</evidence>
<dbReference type="GeneID" id="25286384"/>
<gene>
    <name evidence="13" type="ORF">A1O9_11486</name>
</gene>
<feature type="transmembrane region" description="Helical" evidence="11">
    <location>
        <begin position="104"/>
        <end position="127"/>
    </location>
</feature>
<dbReference type="Pfam" id="PF00999">
    <property type="entry name" value="Na_H_Exchanger"/>
    <property type="match status" value="1"/>
</dbReference>
<feature type="transmembrane region" description="Helical" evidence="11">
    <location>
        <begin position="307"/>
        <end position="325"/>
    </location>
</feature>
<dbReference type="OrthoDB" id="5327978at2759"/>
<dbReference type="GO" id="GO:0015385">
    <property type="term" value="F:sodium:proton antiporter activity"/>
    <property type="evidence" value="ECO:0007669"/>
    <property type="project" value="InterPro"/>
</dbReference>
<accession>A0A072NXE5</accession>
<protein>
    <recommendedName>
        <fullName evidence="12">Cation/H+ exchanger transmembrane domain-containing protein</fullName>
    </recommendedName>
</protein>
<evidence type="ECO:0000256" key="4">
    <source>
        <dbReference type="ARBA" id="ARBA00022449"/>
    </source>
</evidence>
<dbReference type="AlphaFoldDB" id="A0A072NXE5"/>
<dbReference type="InterPro" id="IPR004712">
    <property type="entry name" value="Na+/H+_antiporter_fungi"/>
</dbReference>
<evidence type="ECO:0000256" key="6">
    <source>
        <dbReference type="ARBA" id="ARBA00022989"/>
    </source>
</evidence>
<dbReference type="GO" id="GO:0042391">
    <property type="term" value="P:regulation of membrane potential"/>
    <property type="evidence" value="ECO:0007669"/>
    <property type="project" value="InterPro"/>
</dbReference>
<keyword evidence="10" id="KW-0739">Sodium transport</keyword>
<comment type="caution">
    <text evidence="13">The sequence shown here is derived from an EMBL/GenBank/DDBJ whole genome shotgun (WGS) entry which is preliminary data.</text>
</comment>
<evidence type="ECO:0000256" key="8">
    <source>
        <dbReference type="ARBA" id="ARBA00023065"/>
    </source>
</evidence>
<evidence type="ECO:0000259" key="12">
    <source>
        <dbReference type="Pfam" id="PF00999"/>
    </source>
</evidence>
<evidence type="ECO:0000256" key="1">
    <source>
        <dbReference type="ARBA" id="ARBA00004141"/>
    </source>
</evidence>
<keyword evidence="5 11" id="KW-0812">Transmembrane</keyword>
<keyword evidence="9 11" id="KW-0472">Membrane</keyword>
<evidence type="ECO:0000256" key="7">
    <source>
        <dbReference type="ARBA" id="ARBA00023053"/>
    </source>
</evidence>
<proteinExistence type="inferred from homology"/>
<evidence type="ECO:0000256" key="3">
    <source>
        <dbReference type="ARBA" id="ARBA00022448"/>
    </source>
</evidence>
<name>A0A072NXE5_9EURO</name>
<dbReference type="RefSeq" id="XP_013254836.1">
    <property type="nucleotide sequence ID" value="XM_013399382.1"/>
</dbReference>
<feature type="transmembrane region" description="Helical" evidence="11">
    <location>
        <begin position="417"/>
        <end position="437"/>
    </location>
</feature>
<keyword evidence="14" id="KW-1185">Reference proteome</keyword>
<feature type="transmembrane region" description="Helical" evidence="11">
    <location>
        <begin position="6"/>
        <end position="28"/>
    </location>
</feature>
<feature type="transmembrane region" description="Helical" evidence="11">
    <location>
        <begin position="217"/>
        <end position="235"/>
    </location>
</feature>
<dbReference type="FunFam" id="1.20.1530.20:FF:000015">
    <property type="entry name" value="Na(+)/H(+) antiporter 2"/>
    <property type="match status" value="1"/>
</dbReference>
<dbReference type="HOGENOM" id="CLU_008635_5_1_1"/>
<feature type="transmembrane region" description="Helical" evidence="11">
    <location>
        <begin position="255"/>
        <end position="286"/>
    </location>
</feature>
<comment type="similarity">
    <text evidence="2">Belongs to the fungal Na(+)/H(+) exchanger family.</text>
</comment>
<feature type="transmembrane region" description="Helical" evidence="11">
    <location>
        <begin position="35"/>
        <end position="56"/>
    </location>
</feature>